<evidence type="ECO:0000313" key="5">
    <source>
        <dbReference type="EMBL" id="ELW68459.1"/>
    </source>
</evidence>
<feature type="region of interest" description="Disordered" evidence="2">
    <location>
        <begin position="57"/>
        <end position="190"/>
    </location>
</feature>
<feature type="compositionally biased region" description="Low complexity" evidence="2">
    <location>
        <begin position="78"/>
        <end position="101"/>
    </location>
</feature>
<protein>
    <submittedName>
        <fullName evidence="5">Protein FAM75D1</fullName>
    </submittedName>
</protein>
<dbReference type="eggNOG" id="ENOG502SH7F">
    <property type="taxonomic scope" value="Eukaryota"/>
</dbReference>
<dbReference type="PANTHER" id="PTHR21859:SF12">
    <property type="entry name" value="SPERMATOGENESIS-ASSOCIATED PROTEIN 31D1"/>
    <property type="match status" value="1"/>
</dbReference>
<keyword evidence="6" id="KW-1185">Reference proteome</keyword>
<sequence length="1306" mass="144630">MENILSYLKSYTEPGLSLGSAFLTVDPKLTFLSVLGLFLLYVCYLVLASLLSTLGRSQHTQKSQGRVKRRRKGETSQASNLPPSLTTPSPDSLSPSPLSDAEPPEPVPPLDSKFPADRFPSSSSSFSRITPHHIQREDDSGLQSGVTFSRVDGPAGLSTSIPAVRDLDQSRVTTSQVPLPPAKGSLSSNLAQSELEQELLTCHSSEAAFEKATTANMAESCNLSFLSPEGRQSQQKGNALIQKGKEKTTGSFSKRLSPDFQLSPSGKISESIAAQQDSASSPPLTSKGEPEHLPVPERSPYLKPDEDPLQKKSTSSLHRESEHPTVPVSGDSSSTFALNRISKASIAKVAPVIPFYQPQPMPEIPPHPMPQNLPQFESKHLTQVQSKGHFQCPDQILPPSSEPQIMTCGARFIRPQYVVQSLLPSEIDHLEWNVLKKEQESVWGLPSVVQSSQKDFCPPAPSLVSVSQSSKVQVQSSILPKDFPLISDIQQKLGAHFQKRFLQHQGNLPHRVQESLSQMNLQEETTKTSESKSSYGLTCISLFKSQSSKVLGAWGLSCPESSHGKSSEMLLLGKPVGKDQVQSPEEGANDTLSSESKTFSDNILVSNSEKDLEMVSLSENNSRASKVSQNQKEIAKALEVHLSKKFEEIHEGQMPSIVTSSWHFMKHTLCLFEKSHSQMTHRDLAPSLGGDQNLNTSEQISFISTSKQDLLEAHIKQFHMNMMQGLPPKVIESIHIFNEKEDLFNLHFYSNFSSPDKLISGVGYKSGDSKHQRENANVPYRDKVERTNDVPILDDVLHSTSTVEKGEQETLQQPASESSHKDVENIQGVQEGRQPFLPGTNSIMNKDSQKVKVLANCHSPELPTRQAETELELKDNRERSTDTVENSHDKRLKNLEHFLLSNESREIFKAKELCDCQSLCNDILTTCGSEGFPMMERNLSKVENTQTTESSLQGMSDLQDPKSSDFKNHLLAELKFNLEIREQSQAHACSVDMSFAVDSLPDKAALNPAQDVSSRDVAPSPMLPVPLDDTRVFLDQPQETRAPNRDFLNTRIKKPKPDERRVSPLVPKGELGGGGAILDPSGLRRTSHLPQGKVFPEIQANKSLPSPTQKRQPPIESLFRKQMKHFFQWFCTNMKYKGQESSQEKGSSLSSPHSKGLVKRAVAFSGSTKAQKYTAQTNKFFEKKQGCRYKIQSTCPREALSSPVKMDQTQHSAELHIREKPTQSYRSDYRAPSHKVTGTKSYSQGAASSVLSNPNGTTQVREQNRQPQRIVALKDRVVCQRCFLSISHGETTSHRRTMGPSKQASS</sequence>
<accession>L9L132</accession>
<name>L9L132_TUPCH</name>
<feature type="compositionally biased region" description="Polar residues" evidence="2">
    <location>
        <begin position="249"/>
        <end position="284"/>
    </location>
</feature>
<feature type="compositionally biased region" description="Basic and acidic residues" evidence="2">
    <location>
        <begin position="1220"/>
        <end position="1231"/>
    </location>
</feature>
<evidence type="ECO:0000256" key="2">
    <source>
        <dbReference type="SAM" id="MobiDB-lite"/>
    </source>
</evidence>
<dbReference type="Pfam" id="PF14650">
    <property type="entry name" value="FAM75"/>
    <property type="match status" value="1"/>
</dbReference>
<dbReference type="STRING" id="246437.L9L132"/>
<feature type="region of interest" description="Disordered" evidence="2">
    <location>
        <begin position="226"/>
        <end position="334"/>
    </location>
</feature>
<feature type="region of interest" description="Disordered" evidence="2">
    <location>
        <begin position="1057"/>
        <end position="1082"/>
    </location>
</feature>
<dbReference type="InterPro" id="IPR039509">
    <property type="entry name" value="SPATA31"/>
</dbReference>
<evidence type="ECO:0000259" key="4">
    <source>
        <dbReference type="Pfam" id="PF14650"/>
    </source>
</evidence>
<feature type="region of interest" description="Disordered" evidence="2">
    <location>
        <begin position="1220"/>
        <end position="1267"/>
    </location>
</feature>
<feature type="compositionally biased region" description="Polar residues" evidence="2">
    <location>
        <begin position="226"/>
        <end position="237"/>
    </location>
</feature>
<dbReference type="PANTHER" id="PTHR21859">
    <property type="entry name" value="ACROSOME-SPECIFIC PROTEIN"/>
    <property type="match status" value="1"/>
</dbReference>
<keyword evidence="3" id="KW-1133">Transmembrane helix</keyword>
<feature type="domain" description="SPATA31" evidence="4">
    <location>
        <begin position="299"/>
        <end position="662"/>
    </location>
</feature>
<comment type="similarity">
    <text evidence="1">Belongs to the SPATA31 family.</text>
</comment>
<proteinExistence type="inferred from homology"/>
<gene>
    <name evidence="5" type="ORF">TREES_T100013031</name>
</gene>
<reference evidence="6" key="2">
    <citation type="journal article" date="2013" name="Nat. Commun.">
        <title>Genome of the Chinese tree shrew.</title>
        <authorList>
            <person name="Fan Y."/>
            <person name="Huang Z.Y."/>
            <person name="Cao C.C."/>
            <person name="Chen C.S."/>
            <person name="Chen Y.X."/>
            <person name="Fan D.D."/>
            <person name="He J."/>
            <person name="Hou H.L."/>
            <person name="Hu L."/>
            <person name="Hu X.T."/>
            <person name="Jiang X.T."/>
            <person name="Lai R."/>
            <person name="Lang Y.S."/>
            <person name="Liang B."/>
            <person name="Liao S.G."/>
            <person name="Mu D."/>
            <person name="Ma Y.Y."/>
            <person name="Niu Y.Y."/>
            <person name="Sun X.Q."/>
            <person name="Xia J.Q."/>
            <person name="Xiao J."/>
            <person name="Xiong Z.Q."/>
            <person name="Xu L."/>
            <person name="Yang L."/>
            <person name="Zhang Y."/>
            <person name="Zhao W."/>
            <person name="Zhao X.D."/>
            <person name="Zheng Y.T."/>
            <person name="Zhou J.M."/>
            <person name="Zhu Y.B."/>
            <person name="Zhang G.J."/>
            <person name="Wang J."/>
            <person name="Yao Y.G."/>
        </authorList>
    </citation>
    <scope>NUCLEOTIDE SEQUENCE [LARGE SCALE GENOMIC DNA]</scope>
</reference>
<evidence type="ECO:0000256" key="3">
    <source>
        <dbReference type="SAM" id="Phobius"/>
    </source>
</evidence>
<keyword evidence="3" id="KW-0472">Membrane</keyword>
<dbReference type="EMBL" id="KB320564">
    <property type="protein sequence ID" value="ELW68459.1"/>
    <property type="molecule type" value="Genomic_DNA"/>
</dbReference>
<organism evidence="5 6">
    <name type="scientific">Tupaia chinensis</name>
    <name type="common">Chinese tree shrew</name>
    <name type="synonym">Tupaia belangeri chinensis</name>
    <dbReference type="NCBI Taxonomy" id="246437"/>
    <lineage>
        <taxon>Eukaryota</taxon>
        <taxon>Metazoa</taxon>
        <taxon>Chordata</taxon>
        <taxon>Craniata</taxon>
        <taxon>Vertebrata</taxon>
        <taxon>Euteleostomi</taxon>
        <taxon>Mammalia</taxon>
        <taxon>Eutheria</taxon>
        <taxon>Euarchontoglires</taxon>
        <taxon>Scandentia</taxon>
        <taxon>Tupaiidae</taxon>
        <taxon>Tupaia</taxon>
    </lineage>
</organism>
<dbReference type="InParanoid" id="L9L132"/>
<dbReference type="FunCoup" id="L9L132">
    <property type="interactions" value="8"/>
</dbReference>
<keyword evidence="3" id="KW-0812">Transmembrane</keyword>
<dbReference type="Proteomes" id="UP000011518">
    <property type="component" value="Unassembled WGS sequence"/>
</dbReference>
<feature type="transmembrane region" description="Helical" evidence="3">
    <location>
        <begin position="29"/>
        <end position="51"/>
    </location>
</feature>
<reference evidence="6" key="1">
    <citation type="submission" date="2012-07" db="EMBL/GenBank/DDBJ databases">
        <title>Genome of the Chinese tree shrew, a rising model animal genetically related to primates.</title>
        <authorList>
            <person name="Zhang G."/>
            <person name="Fan Y."/>
            <person name="Yao Y."/>
            <person name="Huang Z."/>
        </authorList>
    </citation>
    <scope>NUCLEOTIDE SEQUENCE [LARGE SCALE GENOMIC DNA]</scope>
</reference>
<evidence type="ECO:0000313" key="6">
    <source>
        <dbReference type="Proteomes" id="UP000011518"/>
    </source>
</evidence>
<evidence type="ECO:0000256" key="1">
    <source>
        <dbReference type="ARBA" id="ARBA00035009"/>
    </source>
</evidence>
<feature type="compositionally biased region" description="Polar residues" evidence="2">
    <location>
        <begin position="1236"/>
        <end position="1267"/>
    </location>
</feature>